<gene>
    <name evidence="3" type="ORF">HKW67_06500</name>
</gene>
<dbReference type="KEGG" id="ggr:HKW67_06500"/>
<evidence type="ECO:0000256" key="2">
    <source>
        <dbReference type="SAM" id="MobiDB-lite"/>
    </source>
</evidence>
<evidence type="ECO:0000313" key="4">
    <source>
        <dbReference type="Proteomes" id="UP000500938"/>
    </source>
</evidence>
<dbReference type="EMBL" id="CP053085">
    <property type="protein sequence ID" value="QJR35177.1"/>
    <property type="molecule type" value="Genomic_DNA"/>
</dbReference>
<dbReference type="Proteomes" id="UP000500938">
    <property type="component" value="Chromosome"/>
</dbReference>
<feature type="region of interest" description="Disordered" evidence="2">
    <location>
        <begin position="280"/>
        <end position="301"/>
    </location>
</feature>
<protein>
    <submittedName>
        <fullName evidence="3">Uncharacterized protein</fullName>
    </submittedName>
</protein>
<accession>A0A6M4INV0</accession>
<organism evidence="3 4">
    <name type="scientific">Gemmatimonas groenlandica</name>
    <dbReference type="NCBI Taxonomy" id="2732249"/>
    <lineage>
        <taxon>Bacteria</taxon>
        <taxon>Pseudomonadati</taxon>
        <taxon>Gemmatimonadota</taxon>
        <taxon>Gemmatimonadia</taxon>
        <taxon>Gemmatimonadales</taxon>
        <taxon>Gemmatimonadaceae</taxon>
        <taxon>Gemmatimonas</taxon>
    </lineage>
</organism>
<sequence length="375" mass="40081">MTESRAVSIDEVRSLVAERQRYDDWLTALDARRAETPSRVFDRVHGDYVARRDAVMAQLREHVGSLSSHGDELDGRLSTLEAELATLEDERVEAMLRTAVGEYDDDRWETVRQDVETKIASLGEQRGALLTEIDEIRTLLSSASSEPLVAAVEAPAEDVTIDEAVEAVETVEMDSVRPLFATGDLAAIEPPVSLEVEPFADVDVAFGGTPDVMSDVRLVTEMPELVPTTSPTSQPTADQSSTEFDDALAMFADSTGTPDPTFTRSLEGIEVELDVHGATSMSAPSAPQANTATATPANSAPVDAGDVFDDLAFLRSVIDPTPAGSSPGVSSVPTAVPTAAASNEPLKTLRCTECGTMNLPTEWYCERCGGELAAF</sequence>
<feature type="coiled-coil region" evidence="1">
    <location>
        <begin position="70"/>
        <end position="97"/>
    </location>
</feature>
<dbReference type="RefSeq" id="WP_171224606.1">
    <property type="nucleotide sequence ID" value="NZ_CP053085.1"/>
</dbReference>
<keyword evidence="1" id="KW-0175">Coiled coil</keyword>
<reference evidence="3 4" key="1">
    <citation type="submission" date="2020-05" db="EMBL/GenBank/DDBJ databases">
        <title>Complete genome sequence of Gemmatimonas greenlandica TET16.</title>
        <authorList>
            <person name="Zeng Y."/>
        </authorList>
    </citation>
    <scope>NUCLEOTIDE SEQUENCE [LARGE SCALE GENOMIC DNA]</scope>
    <source>
        <strain evidence="3 4">TET16</strain>
    </source>
</reference>
<feature type="compositionally biased region" description="Low complexity" evidence="2">
    <location>
        <begin position="282"/>
        <end position="301"/>
    </location>
</feature>
<evidence type="ECO:0000256" key="1">
    <source>
        <dbReference type="SAM" id="Coils"/>
    </source>
</evidence>
<evidence type="ECO:0000313" key="3">
    <source>
        <dbReference type="EMBL" id="QJR35177.1"/>
    </source>
</evidence>
<proteinExistence type="predicted"/>
<name>A0A6M4INV0_9BACT</name>
<keyword evidence="4" id="KW-1185">Reference proteome</keyword>
<dbReference type="AlphaFoldDB" id="A0A6M4INV0"/>